<comment type="caution">
    <text evidence="1">The sequence shown here is derived from an EMBL/GenBank/DDBJ whole genome shotgun (WGS) entry which is preliminary data.</text>
</comment>
<accession>A0ABP8B6Q6</accession>
<organism evidence="1 2">
    <name type="scientific">Pedobacter jeongneungensis</name>
    <dbReference type="NCBI Taxonomy" id="947309"/>
    <lineage>
        <taxon>Bacteria</taxon>
        <taxon>Pseudomonadati</taxon>
        <taxon>Bacteroidota</taxon>
        <taxon>Sphingobacteriia</taxon>
        <taxon>Sphingobacteriales</taxon>
        <taxon>Sphingobacteriaceae</taxon>
        <taxon>Pedobacter</taxon>
    </lineage>
</organism>
<evidence type="ECO:0000313" key="1">
    <source>
        <dbReference type="EMBL" id="GAA4199531.1"/>
    </source>
</evidence>
<gene>
    <name evidence="1" type="ORF">GCM10022289_10030</name>
</gene>
<evidence type="ECO:0000313" key="2">
    <source>
        <dbReference type="Proteomes" id="UP001501772"/>
    </source>
</evidence>
<dbReference type="EMBL" id="BAABBY010000002">
    <property type="protein sequence ID" value="GAA4199531.1"/>
    <property type="molecule type" value="Genomic_DNA"/>
</dbReference>
<sequence>MVCFKSLVHTINTTLITKNRDDKTKVENIIGSVLSTTAINFYGTYSGTINPYGYFAPNVASSYIIEFSCFNEKNKLVSKFILPPFKRVESVNRYSALLGNFQEILRDLDNHKPKKKDEIGLKYLNVVIKAMSKGLVNKNKGTYKVKSILFLYDQPTIDSFRIKNNAKLILLKSYEAS</sequence>
<dbReference type="Proteomes" id="UP001501772">
    <property type="component" value="Unassembled WGS sequence"/>
</dbReference>
<name>A0ABP8B6Q6_9SPHI</name>
<proteinExistence type="predicted"/>
<keyword evidence="2" id="KW-1185">Reference proteome</keyword>
<reference evidence="2" key="1">
    <citation type="journal article" date="2019" name="Int. J. Syst. Evol. Microbiol.">
        <title>The Global Catalogue of Microorganisms (GCM) 10K type strain sequencing project: providing services to taxonomists for standard genome sequencing and annotation.</title>
        <authorList>
            <consortium name="The Broad Institute Genomics Platform"/>
            <consortium name="The Broad Institute Genome Sequencing Center for Infectious Disease"/>
            <person name="Wu L."/>
            <person name="Ma J."/>
        </authorList>
    </citation>
    <scope>NUCLEOTIDE SEQUENCE [LARGE SCALE GENOMIC DNA]</scope>
    <source>
        <strain evidence="2">JCM 17626</strain>
    </source>
</reference>
<protein>
    <submittedName>
        <fullName evidence="1">Uncharacterized protein</fullName>
    </submittedName>
</protein>